<feature type="region of interest" description="Disordered" evidence="1">
    <location>
        <begin position="62"/>
        <end position="82"/>
    </location>
</feature>
<comment type="caution">
    <text evidence="2">The sequence shown here is derived from an EMBL/GenBank/DDBJ whole genome shotgun (WGS) entry which is preliminary data.</text>
</comment>
<gene>
    <name evidence="2" type="ORF">FCM35_KLT17070</name>
</gene>
<organism evidence="2 3">
    <name type="scientific">Carex littledalei</name>
    <dbReference type="NCBI Taxonomy" id="544730"/>
    <lineage>
        <taxon>Eukaryota</taxon>
        <taxon>Viridiplantae</taxon>
        <taxon>Streptophyta</taxon>
        <taxon>Embryophyta</taxon>
        <taxon>Tracheophyta</taxon>
        <taxon>Spermatophyta</taxon>
        <taxon>Magnoliopsida</taxon>
        <taxon>Liliopsida</taxon>
        <taxon>Poales</taxon>
        <taxon>Cyperaceae</taxon>
        <taxon>Cyperoideae</taxon>
        <taxon>Cariceae</taxon>
        <taxon>Carex</taxon>
        <taxon>Carex subgen. Euthyceras</taxon>
    </lineage>
</organism>
<evidence type="ECO:0000313" key="2">
    <source>
        <dbReference type="EMBL" id="KAF3338233.1"/>
    </source>
</evidence>
<evidence type="ECO:0000313" key="3">
    <source>
        <dbReference type="Proteomes" id="UP000623129"/>
    </source>
</evidence>
<evidence type="ECO:0000256" key="1">
    <source>
        <dbReference type="SAM" id="MobiDB-lite"/>
    </source>
</evidence>
<feature type="compositionally biased region" description="Basic and acidic residues" evidence="1">
    <location>
        <begin position="30"/>
        <end position="42"/>
    </location>
</feature>
<name>A0A833VWF6_9POAL</name>
<dbReference type="AlphaFoldDB" id="A0A833VWF6"/>
<reference evidence="2" key="1">
    <citation type="submission" date="2020-01" db="EMBL/GenBank/DDBJ databases">
        <title>Genome sequence of Kobresia littledalei, the first chromosome-level genome in the family Cyperaceae.</title>
        <authorList>
            <person name="Qu G."/>
        </authorList>
    </citation>
    <scope>NUCLEOTIDE SEQUENCE</scope>
    <source>
        <strain evidence="2">C.B.Clarke</strain>
        <tissue evidence="2">Leaf</tissue>
    </source>
</reference>
<accession>A0A833VWF6</accession>
<feature type="region of interest" description="Disordered" evidence="1">
    <location>
        <begin position="1"/>
        <end position="42"/>
    </location>
</feature>
<dbReference type="Proteomes" id="UP000623129">
    <property type="component" value="Unassembled WGS sequence"/>
</dbReference>
<dbReference type="EMBL" id="SWLB01000005">
    <property type="protein sequence ID" value="KAF3338233.1"/>
    <property type="molecule type" value="Genomic_DNA"/>
</dbReference>
<keyword evidence="3" id="KW-1185">Reference proteome</keyword>
<proteinExistence type="predicted"/>
<sequence>MKMCLDPLARAEEGEGDGVDGGKEVSGGAEGEKGGERYRKGREEGAIGGEYQVLRIVQEKGAEQEMEVSGRGNNSFLHLHPR</sequence>
<protein>
    <submittedName>
        <fullName evidence="2">Uncharacterized protein</fullName>
    </submittedName>
</protein>